<proteinExistence type="predicted"/>
<protein>
    <submittedName>
        <fullName evidence="1">Uncharacterized protein</fullName>
    </submittedName>
</protein>
<evidence type="ECO:0000313" key="2">
    <source>
        <dbReference type="Proteomes" id="UP000054565"/>
    </source>
</evidence>
<sequence length="120" mass="13349">MDAVEAELRTVGYIDVAGTIQFRPAHFGPSSCQSIPYVSQSFRDILKQPSTRILTQAARFIPNHAAMFSRLSFIQSKKGRSFRASREAGSVSDKHPDPVDRIAFRCHYAPAPVVTIARSR</sequence>
<dbReference type="AlphaFoldDB" id="A0A0J6Y5N0"/>
<name>A0A0J6Y5N0_COCIT</name>
<reference evidence="2" key="1">
    <citation type="journal article" date="2010" name="Genome Res.">
        <title>Population genomic sequencing of Coccidioides fungi reveals recent hybridization and transposon control.</title>
        <authorList>
            <person name="Neafsey D.E."/>
            <person name="Barker B.M."/>
            <person name="Sharpton T.J."/>
            <person name="Stajich J.E."/>
            <person name="Park D.J."/>
            <person name="Whiston E."/>
            <person name="Hung C.-Y."/>
            <person name="McMahan C."/>
            <person name="White J."/>
            <person name="Sykes S."/>
            <person name="Heiman D."/>
            <person name="Young S."/>
            <person name="Zeng Q."/>
            <person name="Abouelleil A."/>
            <person name="Aftuck L."/>
            <person name="Bessette D."/>
            <person name="Brown A."/>
            <person name="FitzGerald M."/>
            <person name="Lui A."/>
            <person name="Macdonald J.P."/>
            <person name="Priest M."/>
            <person name="Orbach M.J."/>
            <person name="Galgiani J.N."/>
            <person name="Kirkland T.N."/>
            <person name="Cole G.T."/>
            <person name="Birren B.W."/>
            <person name="Henn M.R."/>
            <person name="Taylor J.W."/>
            <person name="Rounsley S.D."/>
        </authorList>
    </citation>
    <scope>NUCLEOTIDE SEQUENCE [LARGE SCALE GENOMIC DNA]</scope>
    <source>
        <strain evidence="2">RMSCC 2394</strain>
    </source>
</reference>
<dbReference type="Proteomes" id="UP000054565">
    <property type="component" value="Unassembled WGS sequence"/>
</dbReference>
<dbReference type="EMBL" id="DS028094">
    <property type="protein sequence ID" value="KMP03981.1"/>
    <property type="molecule type" value="Genomic_DNA"/>
</dbReference>
<evidence type="ECO:0000313" key="1">
    <source>
        <dbReference type="EMBL" id="KMP03981.1"/>
    </source>
</evidence>
<accession>A0A0J6Y5N0</accession>
<gene>
    <name evidence="1" type="ORF">CIRG_03673</name>
</gene>
<organism evidence="1 2">
    <name type="scientific">Coccidioides immitis RMSCC 2394</name>
    <dbReference type="NCBI Taxonomy" id="404692"/>
    <lineage>
        <taxon>Eukaryota</taxon>
        <taxon>Fungi</taxon>
        <taxon>Dikarya</taxon>
        <taxon>Ascomycota</taxon>
        <taxon>Pezizomycotina</taxon>
        <taxon>Eurotiomycetes</taxon>
        <taxon>Eurotiomycetidae</taxon>
        <taxon>Onygenales</taxon>
        <taxon>Onygenaceae</taxon>
        <taxon>Coccidioides</taxon>
    </lineage>
</organism>